<dbReference type="Proteomes" id="UP001236014">
    <property type="component" value="Chromosome"/>
</dbReference>
<name>A0A9Y2INL9_9PSEU</name>
<dbReference type="Gene3D" id="3.40.190.10">
    <property type="entry name" value="Periplasmic binding protein-like II"/>
    <property type="match status" value="1"/>
</dbReference>
<dbReference type="InterPro" id="IPR050490">
    <property type="entry name" value="Bact_solute-bd_prot1"/>
</dbReference>
<sequence length="423" mass="45944">MRKLTRRPAVAVLTTALLLLVTACSGGSAAEGGKIKLTVATFGEFGYAPLFAQYEKDHPNIEIQSRVTDFDTHFKTLATQLAAGHGAADIVAIEEQQIPKYLGVKDKFVNLADYGADQLQNQWAAWKWAQGTKDGDVLGLGTDMGSLAMCYRRDLFQQAGLPTDRKAVAALMPTWDAYARLSQRFTDKLPKVKFADSAGTVYTAMLNQSPENYFSSRDDSYIADKNPAVRNAFMLAGTLAQKGQTAGATTYTQAWNVAIKQGTFATIACPAWMLTQIKEAGGDGNTGKWDVTTVPGASGNQGGSFLSIPKQSEHPKEAYDLTKWLTAPEQEKKIFLSDGILPSEPNVYKDPQVVAHTEPYFSGAPIGQIYATSADTLRPNYRGLHDADVRPEFGRALGRIEDGSEKVDAAWTDAVKLGREAIK</sequence>
<proteinExistence type="predicted"/>
<dbReference type="PROSITE" id="PS51257">
    <property type="entry name" value="PROKAR_LIPOPROTEIN"/>
    <property type="match status" value="1"/>
</dbReference>
<keyword evidence="3" id="KW-1185">Reference proteome</keyword>
<gene>
    <name evidence="2" type="ORF">QRX50_14795</name>
</gene>
<reference evidence="2 3" key="1">
    <citation type="submission" date="2023-06" db="EMBL/GenBank/DDBJ databases">
        <authorList>
            <person name="Oyuntsetseg B."/>
            <person name="Kim S.B."/>
        </authorList>
    </citation>
    <scope>NUCLEOTIDE SEQUENCE [LARGE SCALE GENOMIC DNA]</scope>
    <source>
        <strain evidence="2 3">2-15</strain>
    </source>
</reference>
<dbReference type="InterPro" id="IPR006059">
    <property type="entry name" value="SBP"/>
</dbReference>
<dbReference type="RefSeq" id="WP_285972514.1">
    <property type="nucleotide sequence ID" value="NZ_CP127294.1"/>
</dbReference>
<dbReference type="SUPFAM" id="SSF53850">
    <property type="entry name" value="Periplasmic binding protein-like II"/>
    <property type="match status" value="1"/>
</dbReference>
<feature type="signal peptide" evidence="1">
    <location>
        <begin position="1"/>
        <end position="29"/>
    </location>
</feature>
<dbReference type="PANTHER" id="PTHR43649:SF32">
    <property type="entry name" value="SUGAR BINDING SECRETED PROTEIN"/>
    <property type="match status" value="1"/>
</dbReference>
<dbReference type="Pfam" id="PF13416">
    <property type="entry name" value="SBP_bac_8"/>
    <property type="match status" value="1"/>
</dbReference>
<keyword evidence="1" id="KW-0732">Signal</keyword>
<evidence type="ECO:0000313" key="2">
    <source>
        <dbReference type="EMBL" id="WIX81933.1"/>
    </source>
</evidence>
<protein>
    <submittedName>
        <fullName evidence="2">Extracellular solute-binding protein</fullName>
    </submittedName>
</protein>
<evidence type="ECO:0000313" key="3">
    <source>
        <dbReference type="Proteomes" id="UP001236014"/>
    </source>
</evidence>
<dbReference type="EMBL" id="CP127294">
    <property type="protein sequence ID" value="WIX81933.1"/>
    <property type="molecule type" value="Genomic_DNA"/>
</dbReference>
<organism evidence="2 3">
    <name type="scientific">Amycolatopsis carbonis</name>
    <dbReference type="NCBI Taxonomy" id="715471"/>
    <lineage>
        <taxon>Bacteria</taxon>
        <taxon>Bacillati</taxon>
        <taxon>Actinomycetota</taxon>
        <taxon>Actinomycetes</taxon>
        <taxon>Pseudonocardiales</taxon>
        <taxon>Pseudonocardiaceae</taxon>
        <taxon>Amycolatopsis</taxon>
    </lineage>
</organism>
<accession>A0A9Y2INL9</accession>
<evidence type="ECO:0000256" key="1">
    <source>
        <dbReference type="SAM" id="SignalP"/>
    </source>
</evidence>
<feature type="chain" id="PRO_5040972258" evidence="1">
    <location>
        <begin position="30"/>
        <end position="423"/>
    </location>
</feature>
<dbReference type="AlphaFoldDB" id="A0A9Y2INL9"/>
<dbReference type="KEGG" id="acab:QRX50_14795"/>
<dbReference type="PANTHER" id="PTHR43649">
    <property type="entry name" value="ARABINOSE-BINDING PROTEIN-RELATED"/>
    <property type="match status" value="1"/>
</dbReference>